<proteinExistence type="predicted"/>
<feature type="transmembrane region" description="Helical" evidence="1">
    <location>
        <begin position="56"/>
        <end position="74"/>
    </location>
</feature>
<evidence type="ECO:0000313" key="2">
    <source>
        <dbReference type="EMBL" id="CUS40382.1"/>
    </source>
</evidence>
<keyword evidence="1" id="KW-0472">Membrane</keyword>
<evidence type="ECO:0000256" key="1">
    <source>
        <dbReference type="SAM" id="Phobius"/>
    </source>
</evidence>
<name>A0A161KBP6_9ZZZZ</name>
<protein>
    <submittedName>
        <fullName evidence="2">Uncharacterized protein</fullName>
    </submittedName>
</protein>
<keyword evidence="1" id="KW-0812">Transmembrane</keyword>
<feature type="transmembrane region" description="Helical" evidence="1">
    <location>
        <begin position="80"/>
        <end position="99"/>
    </location>
</feature>
<dbReference type="AlphaFoldDB" id="A0A161KBP6"/>
<keyword evidence="1" id="KW-1133">Transmembrane helix</keyword>
<dbReference type="EMBL" id="CZQC01000013">
    <property type="protein sequence ID" value="CUS40382.1"/>
    <property type="molecule type" value="Genomic_DNA"/>
</dbReference>
<reference evidence="2" key="1">
    <citation type="submission" date="2015-10" db="EMBL/GenBank/DDBJ databases">
        <authorList>
            <person name="Gilbert D.G."/>
        </authorList>
    </citation>
    <scope>NUCLEOTIDE SEQUENCE</scope>
</reference>
<organism evidence="2">
    <name type="scientific">hydrothermal vent metagenome</name>
    <dbReference type="NCBI Taxonomy" id="652676"/>
    <lineage>
        <taxon>unclassified sequences</taxon>
        <taxon>metagenomes</taxon>
        <taxon>ecological metagenomes</taxon>
    </lineage>
</organism>
<accession>A0A161KBP6</accession>
<gene>
    <name evidence="2" type="ORF">MGWOODY_Tha2733</name>
</gene>
<sequence>MNYQCCYCKEEFPAIEAIDGYQEGYKVGFLCPKCGKNIQDNPMNEEWVFSSSSSKIFFVIFVGYFLLAWISLEFSGPNTWVDYAVVLGGVISFLIYGHIKYPKDMYSPTIGTKPVK</sequence>